<evidence type="ECO:0000256" key="10">
    <source>
        <dbReference type="ARBA" id="ARBA00048540"/>
    </source>
</evidence>
<dbReference type="PANTHER" id="PTHR30040">
    <property type="entry name" value="THIAMINE BIOSYNTHESIS LIPOPROTEIN APBE"/>
    <property type="match status" value="1"/>
</dbReference>
<evidence type="ECO:0000256" key="1">
    <source>
        <dbReference type="ARBA" id="ARBA00008282"/>
    </source>
</evidence>
<dbReference type="SUPFAM" id="SSF143631">
    <property type="entry name" value="ApbE-like"/>
    <property type="match status" value="1"/>
</dbReference>
<name>A0A1I1SMG6_9GAMM</name>
<dbReference type="Proteomes" id="UP000198862">
    <property type="component" value="Unassembled WGS sequence"/>
</dbReference>
<evidence type="ECO:0000256" key="9">
    <source>
        <dbReference type="ARBA" id="ARBA00031306"/>
    </source>
</evidence>
<feature type="binding site" evidence="12">
    <location>
        <position position="283"/>
    </location>
    <ligand>
        <name>Mg(2+)</name>
        <dbReference type="ChEBI" id="CHEBI:18420"/>
    </ligand>
</feature>
<comment type="catalytic activity">
    <reaction evidence="10 11">
        <text>L-threonyl-[protein] + FAD = FMN-L-threonyl-[protein] + AMP + H(+)</text>
        <dbReference type="Rhea" id="RHEA:36847"/>
        <dbReference type="Rhea" id="RHEA-COMP:11060"/>
        <dbReference type="Rhea" id="RHEA-COMP:11061"/>
        <dbReference type="ChEBI" id="CHEBI:15378"/>
        <dbReference type="ChEBI" id="CHEBI:30013"/>
        <dbReference type="ChEBI" id="CHEBI:57692"/>
        <dbReference type="ChEBI" id="CHEBI:74257"/>
        <dbReference type="ChEBI" id="CHEBI:456215"/>
        <dbReference type="EC" id="2.7.1.180"/>
    </reaction>
</comment>
<dbReference type="InterPro" id="IPR024932">
    <property type="entry name" value="ApbE"/>
</dbReference>
<dbReference type="PANTHER" id="PTHR30040:SF2">
    <property type="entry name" value="FAD:PROTEIN FMN TRANSFERASE"/>
    <property type="match status" value="1"/>
</dbReference>
<evidence type="ECO:0000313" key="14">
    <source>
        <dbReference type="EMBL" id="SFD47636.1"/>
    </source>
</evidence>
<keyword evidence="5 11" id="KW-0808">Transferase</keyword>
<evidence type="ECO:0000256" key="2">
    <source>
        <dbReference type="ARBA" id="ARBA00011955"/>
    </source>
</evidence>
<evidence type="ECO:0000256" key="6">
    <source>
        <dbReference type="ARBA" id="ARBA00022723"/>
    </source>
</evidence>
<proteinExistence type="inferred from homology"/>
<evidence type="ECO:0000256" key="7">
    <source>
        <dbReference type="ARBA" id="ARBA00022827"/>
    </source>
</evidence>
<comment type="cofactor">
    <cofactor evidence="12">
        <name>Mg(2+)</name>
        <dbReference type="ChEBI" id="CHEBI:18420"/>
    </cofactor>
    <cofactor evidence="12">
        <name>Mn(2+)</name>
        <dbReference type="ChEBI" id="CHEBI:29035"/>
    </cofactor>
    <text evidence="12">Magnesium. Can also use manganese.</text>
</comment>
<comment type="similarity">
    <text evidence="1 11">Belongs to the ApbE family.</text>
</comment>
<keyword evidence="7 11" id="KW-0274">FAD</keyword>
<evidence type="ECO:0000256" key="12">
    <source>
        <dbReference type="PIRSR" id="PIRSR006268-2"/>
    </source>
</evidence>
<keyword evidence="15" id="KW-1185">Reference proteome</keyword>
<dbReference type="InterPro" id="IPR003374">
    <property type="entry name" value="ApbE-like_sf"/>
</dbReference>
<evidence type="ECO:0000256" key="3">
    <source>
        <dbReference type="ARBA" id="ARBA00016337"/>
    </source>
</evidence>
<dbReference type="GO" id="GO:0016740">
    <property type="term" value="F:transferase activity"/>
    <property type="evidence" value="ECO:0007669"/>
    <property type="project" value="UniProtKB-UniRule"/>
</dbReference>
<gene>
    <name evidence="14" type="ORF">SAMN02745724_04624</name>
</gene>
<keyword evidence="6 11" id="KW-0479">Metal-binding</keyword>
<evidence type="ECO:0000256" key="5">
    <source>
        <dbReference type="ARBA" id="ARBA00022679"/>
    </source>
</evidence>
<dbReference type="AlphaFoldDB" id="A0A1I1SMG6"/>
<keyword evidence="8 11" id="KW-0460">Magnesium</keyword>
<accession>A0A1I1SMG6</accession>
<dbReference type="Pfam" id="PF02424">
    <property type="entry name" value="ApbE"/>
    <property type="match status" value="1"/>
</dbReference>
<dbReference type="Gene3D" id="3.10.520.10">
    <property type="entry name" value="ApbE-like domains"/>
    <property type="match status" value="1"/>
</dbReference>
<dbReference type="STRING" id="1123010.SAMN02745724_04624"/>
<keyword evidence="13" id="KW-0732">Signal</keyword>
<feature type="signal peptide" evidence="13">
    <location>
        <begin position="1"/>
        <end position="21"/>
    </location>
</feature>
<protein>
    <recommendedName>
        <fullName evidence="3 11">FAD:protein FMN transferase</fullName>
        <ecNumber evidence="2 11">2.7.1.180</ecNumber>
    </recommendedName>
    <alternativeName>
        <fullName evidence="9 11">Flavin transferase</fullName>
    </alternativeName>
</protein>
<evidence type="ECO:0000256" key="8">
    <source>
        <dbReference type="ARBA" id="ARBA00022842"/>
    </source>
</evidence>
<evidence type="ECO:0000256" key="4">
    <source>
        <dbReference type="ARBA" id="ARBA00022630"/>
    </source>
</evidence>
<dbReference type="EMBL" id="FOLO01000061">
    <property type="protein sequence ID" value="SFD47636.1"/>
    <property type="molecule type" value="Genomic_DNA"/>
</dbReference>
<evidence type="ECO:0000313" key="15">
    <source>
        <dbReference type="Proteomes" id="UP000198862"/>
    </source>
</evidence>
<feature type="binding site" evidence="12">
    <location>
        <position position="168"/>
    </location>
    <ligand>
        <name>Mg(2+)</name>
        <dbReference type="ChEBI" id="CHEBI:18420"/>
    </ligand>
</feature>
<evidence type="ECO:0000256" key="11">
    <source>
        <dbReference type="PIRNR" id="PIRNR006268"/>
    </source>
</evidence>
<dbReference type="RefSeq" id="WP_091990356.1">
    <property type="nucleotide sequence ID" value="NZ_FOLO01000061.1"/>
</dbReference>
<feature type="binding site" evidence="12">
    <location>
        <position position="279"/>
    </location>
    <ligand>
        <name>Mg(2+)</name>
        <dbReference type="ChEBI" id="CHEBI:18420"/>
    </ligand>
</feature>
<sequence length="324" mass="36304">MRLFFYVILFISSLSTSSVFADWYRSDKAIMGTQITVELWADSQEQGNLALKLAMAEMHRIDELMSPYKNQSELSKLNQSAAKKPVLVSSELFNIIKKSIEISELTQGAFDITSASIGFLYDYRNKHKPSEQSLKNKLAAINYQKLILNENVHSIYFAHPDIKVDLGGIAKGYAVDNVLTLLRRYKISNAMVTAGGDTGLLGDRRGRPWIVGIRDPRNKDKQAVQLPLQNEALSTSGDYERYFEENGVRYHHILHPKTGRSVSQVQSVSIIGSQSIMTDALSTSVFVLGVKSGLALINSLEGYDAIILDKYRKLHYSEELMASQ</sequence>
<dbReference type="PIRSF" id="PIRSF006268">
    <property type="entry name" value="ApbE"/>
    <property type="match status" value="1"/>
</dbReference>
<feature type="chain" id="PRO_5039885399" description="FAD:protein FMN transferase" evidence="13">
    <location>
        <begin position="22"/>
        <end position="324"/>
    </location>
</feature>
<keyword evidence="4 11" id="KW-0285">Flavoprotein</keyword>
<organism evidence="14 15">
    <name type="scientific">Pseudoalteromonas denitrificans DSM 6059</name>
    <dbReference type="NCBI Taxonomy" id="1123010"/>
    <lineage>
        <taxon>Bacteria</taxon>
        <taxon>Pseudomonadati</taxon>
        <taxon>Pseudomonadota</taxon>
        <taxon>Gammaproteobacteria</taxon>
        <taxon>Alteromonadales</taxon>
        <taxon>Pseudoalteromonadaceae</taxon>
        <taxon>Pseudoalteromonas</taxon>
    </lineage>
</organism>
<evidence type="ECO:0000256" key="13">
    <source>
        <dbReference type="SAM" id="SignalP"/>
    </source>
</evidence>
<reference evidence="14 15" key="1">
    <citation type="submission" date="2016-10" db="EMBL/GenBank/DDBJ databases">
        <authorList>
            <person name="de Groot N.N."/>
        </authorList>
    </citation>
    <scope>NUCLEOTIDE SEQUENCE [LARGE SCALE GENOMIC DNA]</scope>
    <source>
        <strain evidence="14 15">DSM 6059</strain>
    </source>
</reference>
<dbReference type="GO" id="GO:0046872">
    <property type="term" value="F:metal ion binding"/>
    <property type="evidence" value="ECO:0007669"/>
    <property type="project" value="UniProtKB-UniRule"/>
</dbReference>
<keyword evidence="14" id="KW-0449">Lipoprotein</keyword>
<dbReference type="OrthoDB" id="9778595at2"/>
<dbReference type="EC" id="2.7.1.180" evidence="2 11"/>